<accession>A0A2K3L8B8</accession>
<protein>
    <submittedName>
        <fullName evidence="1">Uncharacterized protein</fullName>
    </submittedName>
</protein>
<gene>
    <name evidence="1" type="ORF">L195_g030705</name>
</gene>
<name>A0A2K3L8B8_TRIPR</name>
<evidence type="ECO:0000313" key="2">
    <source>
        <dbReference type="Proteomes" id="UP000236291"/>
    </source>
</evidence>
<organism evidence="1 2">
    <name type="scientific">Trifolium pratense</name>
    <name type="common">Red clover</name>
    <dbReference type="NCBI Taxonomy" id="57577"/>
    <lineage>
        <taxon>Eukaryota</taxon>
        <taxon>Viridiplantae</taxon>
        <taxon>Streptophyta</taxon>
        <taxon>Embryophyta</taxon>
        <taxon>Tracheophyta</taxon>
        <taxon>Spermatophyta</taxon>
        <taxon>Magnoliopsida</taxon>
        <taxon>eudicotyledons</taxon>
        <taxon>Gunneridae</taxon>
        <taxon>Pentapetalae</taxon>
        <taxon>rosids</taxon>
        <taxon>fabids</taxon>
        <taxon>Fabales</taxon>
        <taxon>Fabaceae</taxon>
        <taxon>Papilionoideae</taxon>
        <taxon>50 kb inversion clade</taxon>
        <taxon>NPAAA clade</taxon>
        <taxon>Hologalegina</taxon>
        <taxon>IRL clade</taxon>
        <taxon>Trifolieae</taxon>
        <taxon>Trifolium</taxon>
    </lineage>
</organism>
<dbReference type="EMBL" id="ASHM01028061">
    <property type="protein sequence ID" value="PNX74778.1"/>
    <property type="molecule type" value="Genomic_DNA"/>
</dbReference>
<reference evidence="1 2" key="2">
    <citation type="journal article" date="2017" name="Front. Plant Sci.">
        <title>Gene Classification and Mining of Molecular Markers Useful in Red Clover (Trifolium pratense) Breeding.</title>
        <authorList>
            <person name="Istvanek J."/>
            <person name="Dluhosova J."/>
            <person name="Dluhos P."/>
            <person name="Patkova L."/>
            <person name="Nedelnik J."/>
            <person name="Repkova J."/>
        </authorList>
    </citation>
    <scope>NUCLEOTIDE SEQUENCE [LARGE SCALE GENOMIC DNA]</scope>
    <source>
        <strain evidence="2">cv. Tatra</strain>
        <tissue evidence="1">Young leaves</tissue>
    </source>
</reference>
<dbReference type="Proteomes" id="UP000236291">
    <property type="component" value="Unassembled WGS sequence"/>
</dbReference>
<evidence type="ECO:0000313" key="1">
    <source>
        <dbReference type="EMBL" id="PNX74778.1"/>
    </source>
</evidence>
<reference evidence="1 2" key="1">
    <citation type="journal article" date="2014" name="Am. J. Bot.">
        <title>Genome assembly and annotation for red clover (Trifolium pratense; Fabaceae).</title>
        <authorList>
            <person name="Istvanek J."/>
            <person name="Jaros M."/>
            <person name="Krenek A."/>
            <person name="Repkova J."/>
        </authorList>
    </citation>
    <scope>NUCLEOTIDE SEQUENCE [LARGE SCALE GENOMIC DNA]</scope>
    <source>
        <strain evidence="2">cv. Tatra</strain>
        <tissue evidence="1">Young leaves</tissue>
    </source>
</reference>
<dbReference type="AlphaFoldDB" id="A0A2K3L8B8"/>
<comment type="caution">
    <text evidence="1">The sequence shown here is derived from an EMBL/GenBank/DDBJ whole genome shotgun (WGS) entry which is preliminary data.</text>
</comment>
<proteinExistence type="predicted"/>
<sequence length="84" mass="9655">MCRLKHHCTDAKPTQDQFEPIHPYDAPMHRSQVYNEGNVALARAMFEPIQTRAPAFYINSIYNSAYRLQGITRITVTTDMQGLI</sequence>